<gene>
    <name evidence="1" type="ORF">GCM10010191_87490</name>
</gene>
<keyword evidence="2" id="KW-1185">Reference proteome</keyword>
<dbReference type="Proteomes" id="UP001501231">
    <property type="component" value="Unassembled WGS sequence"/>
</dbReference>
<accession>A0ABN3KBA4</accession>
<dbReference type="EMBL" id="BAAARW010000039">
    <property type="protein sequence ID" value="GAA2454949.1"/>
    <property type="molecule type" value="Genomic_DNA"/>
</dbReference>
<comment type="caution">
    <text evidence="1">The sequence shown here is derived from an EMBL/GenBank/DDBJ whole genome shotgun (WGS) entry which is preliminary data.</text>
</comment>
<sequence>MKKYCKSYPLGELRRFSGWATAASPEERELADDTPVFLCDEFTVLISPVGVEKDKRLFTEDTPEWREFCTQTLKFEIPADLAFAYAEPEQA</sequence>
<protein>
    <recommendedName>
        <fullName evidence="3">DUF397 domain-containing protein</fullName>
    </recommendedName>
</protein>
<reference evidence="1 2" key="1">
    <citation type="journal article" date="2019" name="Int. J. Syst. Evol. Microbiol.">
        <title>The Global Catalogue of Microorganisms (GCM) 10K type strain sequencing project: providing services to taxonomists for standard genome sequencing and annotation.</title>
        <authorList>
            <consortium name="The Broad Institute Genomics Platform"/>
            <consortium name="The Broad Institute Genome Sequencing Center for Infectious Disease"/>
            <person name="Wu L."/>
            <person name="Ma J."/>
        </authorList>
    </citation>
    <scope>NUCLEOTIDE SEQUENCE [LARGE SCALE GENOMIC DNA]</scope>
    <source>
        <strain evidence="1 2">JCM 3325</strain>
    </source>
</reference>
<organism evidence="1 2">
    <name type="scientific">Actinomadura vinacea</name>
    <dbReference type="NCBI Taxonomy" id="115336"/>
    <lineage>
        <taxon>Bacteria</taxon>
        <taxon>Bacillati</taxon>
        <taxon>Actinomycetota</taxon>
        <taxon>Actinomycetes</taxon>
        <taxon>Streptosporangiales</taxon>
        <taxon>Thermomonosporaceae</taxon>
        <taxon>Actinomadura</taxon>
    </lineage>
</organism>
<dbReference type="RefSeq" id="WP_344597506.1">
    <property type="nucleotide sequence ID" value="NZ_BAAARW010000039.1"/>
</dbReference>
<evidence type="ECO:0000313" key="2">
    <source>
        <dbReference type="Proteomes" id="UP001501231"/>
    </source>
</evidence>
<proteinExistence type="predicted"/>
<name>A0ABN3KBA4_9ACTN</name>
<evidence type="ECO:0008006" key="3">
    <source>
        <dbReference type="Google" id="ProtNLM"/>
    </source>
</evidence>
<evidence type="ECO:0000313" key="1">
    <source>
        <dbReference type="EMBL" id="GAA2454949.1"/>
    </source>
</evidence>